<evidence type="ECO:0000313" key="7">
    <source>
        <dbReference type="EMBL" id="KAH7112122.1"/>
    </source>
</evidence>
<dbReference type="InterPro" id="IPR000109">
    <property type="entry name" value="POT_fam"/>
</dbReference>
<dbReference type="Pfam" id="PF00854">
    <property type="entry name" value="PTR2"/>
    <property type="match status" value="1"/>
</dbReference>
<feature type="transmembrane region" description="Helical" evidence="6">
    <location>
        <begin position="446"/>
        <end position="469"/>
    </location>
</feature>
<dbReference type="AlphaFoldDB" id="A0A9P9D471"/>
<feature type="transmembrane region" description="Helical" evidence="6">
    <location>
        <begin position="342"/>
        <end position="365"/>
    </location>
</feature>
<feature type="transmembrane region" description="Helical" evidence="6">
    <location>
        <begin position="214"/>
        <end position="235"/>
    </location>
</feature>
<feature type="transmembrane region" description="Helical" evidence="6">
    <location>
        <begin position="412"/>
        <end position="434"/>
    </location>
</feature>
<keyword evidence="4 6" id="KW-1133">Transmembrane helix</keyword>
<accession>A0A9P9D471</accession>
<dbReference type="PANTHER" id="PTHR11654">
    <property type="entry name" value="OLIGOPEPTIDE TRANSPORTER-RELATED"/>
    <property type="match status" value="1"/>
</dbReference>
<evidence type="ECO:0000256" key="3">
    <source>
        <dbReference type="ARBA" id="ARBA00022692"/>
    </source>
</evidence>
<evidence type="ECO:0000313" key="8">
    <source>
        <dbReference type="Proteomes" id="UP000700596"/>
    </source>
</evidence>
<evidence type="ECO:0000256" key="6">
    <source>
        <dbReference type="SAM" id="Phobius"/>
    </source>
</evidence>
<name>A0A9P9D471_9PLEO</name>
<feature type="transmembrane region" description="Helical" evidence="6">
    <location>
        <begin position="131"/>
        <end position="154"/>
    </location>
</feature>
<comment type="subcellular location">
    <subcellularLocation>
        <location evidence="1">Membrane</location>
        <topology evidence="1">Multi-pass membrane protein</topology>
    </subcellularLocation>
</comment>
<dbReference type="GO" id="GO:0016020">
    <property type="term" value="C:membrane"/>
    <property type="evidence" value="ECO:0007669"/>
    <property type="project" value="UniProtKB-SubCell"/>
</dbReference>
<comment type="similarity">
    <text evidence="2">Belongs to the major facilitator superfamily. Proton-dependent oligopeptide transporter (POT/PTR) (TC 2.A.17) family.</text>
</comment>
<dbReference type="OrthoDB" id="8904098at2759"/>
<evidence type="ECO:0000256" key="2">
    <source>
        <dbReference type="ARBA" id="ARBA00005982"/>
    </source>
</evidence>
<keyword evidence="5 6" id="KW-0472">Membrane</keyword>
<feature type="transmembrane region" description="Helical" evidence="6">
    <location>
        <begin position="377"/>
        <end position="400"/>
    </location>
</feature>
<protein>
    <submittedName>
        <fullName evidence="7">POT family-domain-containing protein</fullName>
    </submittedName>
</protein>
<dbReference type="Proteomes" id="UP000700596">
    <property type="component" value="Unassembled WGS sequence"/>
</dbReference>
<feature type="transmembrane region" description="Helical" evidence="6">
    <location>
        <begin position="66"/>
        <end position="92"/>
    </location>
</feature>
<dbReference type="GO" id="GO:0022857">
    <property type="term" value="F:transmembrane transporter activity"/>
    <property type="evidence" value="ECO:0007669"/>
    <property type="project" value="InterPro"/>
</dbReference>
<gene>
    <name evidence="7" type="ORF">B0J11DRAFT_447057</name>
</gene>
<dbReference type="EMBL" id="JAGMWT010000022">
    <property type="protein sequence ID" value="KAH7112122.1"/>
    <property type="molecule type" value="Genomic_DNA"/>
</dbReference>
<organism evidence="7 8">
    <name type="scientific">Dendryphion nanum</name>
    <dbReference type="NCBI Taxonomy" id="256645"/>
    <lineage>
        <taxon>Eukaryota</taxon>
        <taxon>Fungi</taxon>
        <taxon>Dikarya</taxon>
        <taxon>Ascomycota</taxon>
        <taxon>Pezizomycotina</taxon>
        <taxon>Dothideomycetes</taxon>
        <taxon>Pleosporomycetidae</taxon>
        <taxon>Pleosporales</taxon>
        <taxon>Torulaceae</taxon>
        <taxon>Dendryphion</taxon>
    </lineage>
</organism>
<reference evidence="7" key="1">
    <citation type="journal article" date="2021" name="Nat. Commun.">
        <title>Genetic determinants of endophytism in the Arabidopsis root mycobiome.</title>
        <authorList>
            <person name="Mesny F."/>
            <person name="Miyauchi S."/>
            <person name="Thiergart T."/>
            <person name="Pickel B."/>
            <person name="Atanasova L."/>
            <person name="Karlsson M."/>
            <person name="Huettel B."/>
            <person name="Barry K.W."/>
            <person name="Haridas S."/>
            <person name="Chen C."/>
            <person name="Bauer D."/>
            <person name="Andreopoulos W."/>
            <person name="Pangilinan J."/>
            <person name="LaButti K."/>
            <person name="Riley R."/>
            <person name="Lipzen A."/>
            <person name="Clum A."/>
            <person name="Drula E."/>
            <person name="Henrissat B."/>
            <person name="Kohler A."/>
            <person name="Grigoriev I.V."/>
            <person name="Martin F.M."/>
            <person name="Hacquard S."/>
        </authorList>
    </citation>
    <scope>NUCLEOTIDE SEQUENCE</scope>
    <source>
        <strain evidence="7">MPI-CAGE-CH-0243</strain>
    </source>
</reference>
<dbReference type="SUPFAM" id="SSF103473">
    <property type="entry name" value="MFS general substrate transporter"/>
    <property type="match status" value="1"/>
</dbReference>
<evidence type="ECO:0000256" key="1">
    <source>
        <dbReference type="ARBA" id="ARBA00004141"/>
    </source>
</evidence>
<dbReference type="Gene3D" id="1.20.1250.20">
    <property type="entry name" value="MFS general substrate transporter like domains"/>
    <property type="match status" value="1"/>
</dbReference>
<keyword evidence="3 6" id="KW-0812">Transmembrane</keyword>
<feature type="transmembrane region" description="Helical" evidence="6">
    <location>
        <begin position="104"/>
        <end position="125"/>
    </location>
</feature>
<dbReference type="InterPro" id="IPR036259">
    <property type="entry name" value="MFS_trans_sf"/>
</dbReference>
<evidence type="ECO:0000256" key="4">
    <source>
        <dbReference type="ARBA" id="ARBA00022989"/>
    </source>
</evidence>
<feature type="non-terminal residue" evidence="7">
    <location>
        <position position="526"/>
    </location>
</feature>
<proteinExistence type="inferred from homology"/>
<evidence type="ECO:0000256" key="5">
    <source>
        <dbReference type="ARBA" id="ARBA00023136"/>
    </source>
</evidence>
<feature type="transmembrane region" description="Helical" evidence="6">
    <location>
        <begin position="475"/>
        <end position="496"/>
    </location>
</feature>
<sequence>MKSSTSVLLEKPTPRLVIDDIPKTLWAIAIVAFWERFSFWGVTVPFQNHMEHPWSSGSHEKPGVLGLGQSMATSVNCAFRILYYVTPIIWAVVSDSWLGRYKSLCYTFILYILGIGVLVGSSFYVAVERGFALPGLLLAMVLIALGGGGCRAIMVPFIADQYVNREPRLKTLKSGEVVITDPVLTLEYIYSLYFWLGNLGSFSIIASTYIEMHVSFWCAYSICLGAMIIALIILLGGRNYYSKLTAHLVQREENILPAATRILICAARNSFKLKRATPEYQSQLCGVSVPWSEKTVTELGRVLRTCKILLAFVVFWTCFDQMDTNLISQASHLISGPIPNDMMTVINAAGCVVFGPIIQSGLYPILRRHNIVFKPMLKITVGFAIIALSMGYAAIVQGLIYSASPDRISVWIQAPIYIFIAVGEIFCYVTALEYADSHAPEGMRVLVQAISLVIAGIGNALAMALSPLARDPNLIAFYGALLGAMTATTVGFWFWFREYDNLEHSDSMIGEIEQSLEMDIEKASSM</sequence>
<keyword evidence="8" id="KW-1185">Reference proteome</keyword>
<comment type="caution">
    <text evidence="7">The sequence shown here is derived from an EMBL/GenBank/DDBJ whole genome shotgun (WGS) entry which is preliminary data.</text>
</comment>